<sequence>MQLWIFRSSMPNLSSLPYVRDQFEERQAIGGSPSKELLPNMNLSRTIYITEYLQTAESRDKIRPAIGY</sequence>
<keyword evidence="2" id="KW-1185">Reference proteome</keyword>
<dbReference type="EMBL" id="PQXO01000011">
    <property type="protein sequence ID" value="TGO92066.1"/>
    <property type="molecule type" value="Genomic_DNA"/>
</dbReference>
<gene>
    <name evidence="1" type="ORF">BPOR_0011g00170</name>
</gene>
<dbReference type="Proteomes" id="UP000297280">
    <property type="component" value="Unassembled WGS sequence"/>
</dbReference>
<reference evidence="1 2" key="1">
    <citation type="submission" date="2017-12" db="EMBL/GenBank/DDBJ databases">
        <title>Comparative genomics of Botrytis spp.</title>
        <authorList>
            <person name="Valero-Jimenez C.A."/>
            <person name="Tapia P."/>
            <person name="Veloso J."/>
            <person name="Silva-Moreno E."/>
            <person name="Staats M."/>
            <person name="Valdes J.H."/>
            <person name="Van Kan J.A.L."/>
        </authorList>
    </citation>
    <scope>NUCLEOTIDE SEQUENCE [LARGE SCALE GENOMIC DNA]</scope>
    <source>
        <strain evidence="1 2">MUCL3349</strain>
    </source>
</reference>
<proteinExistence type="predicted"/>
<dbReference type="AlphaFoldDB" id="A0A4Z1L5W3"/>
<evidence type="ECO:0000313" key="1">
    <source>
        <dbReference type="EMBL" id="TGO92066.1"/>
    </source>
</evidence>
<name>A0A4Z1L5W3_9HELO</name>
<accession>A0A4Z1L5W3</accession>
<comment type="caution">
    <text evidence="1">The sequence shown here is derived from an EMBL/GenBank/DDBJ whole genome shotgun (WGS) entry which is preliminary data.</text>
</comment>
<protein>
    <submittedName>
        <fullName evidence="1">Uncharacterized protein</fullName>
    </submittedName>
</protein>
<evidence type="ECO:0000313" key="2">
    <source>
        <dbReference type="Proteomes" id="UP000297280"/>
    </source>
</evidence>
<organism evidence="1 2">
    <name type="scientific">Botrytis porri</name>
    <dbReference type="NCBI Taxonomy" id="87229"/>
    <lineage>
        <taxon>Eukaryota</taxon>
        <taxon>Fungi</taxon>
        <taxon>Dikarya</taxon>
        <taxon>Ascomycota</taxon>
        <taxon>Pezizomycotina</taxon>
        <taxon>Leotiomycetes</taxon>
        <taxon>Helotiales</taxon>
        <taxon>Sclerotiniaceae</taxon>
        <taxon>Botrytis</taxon>
    </lineage>
</organism>